<evidence type="ECO:0000313" key="2">
    <source>
        <dbReference type="Proteomes" id="UP000199317"/>
    </source>
</evidence>
<proteinExistence type="predicted"/>
<sequence>MRFEPYPAVARQVPHALKAPVGPDEPQRYLRLTHQFAGTFFGMWVTDEAGARYARRPVAFTLDDLADLEEKGGVWGRLALPDDLLPQLAEGEPDPTDGAWRIIAPLVESFKSEKNLGRTMFTHLVHLRASETGSH</sequence>
<keyword evidence="2" id="KW-1185">Reference proteome</keyword>
<dbReference type="EMBL" id="FNJL01000050">
    <property type="protein sequence ID" value="SDP93337.1"/>
    <property type="molecule type" value="Genomic_DNA"/>
</dbReference>
<gene>
    <name evidence="1" type="ORF">SAMN04489708_15016</name>
</gene>
<organism evidence="1 2">
    <name type="scientific">Paracidovorax cattleyae</name>
    <dbReference type="NCBI Taxonomy" id="80868"/>
    <lineage>
        <taxon>Bacteria</taxon>
        <taxon>Pseudomonadati</taxon>
        <taxon>Pseudomonadota</taxon>
        <taxon>Betaproteobacteria</taxon>
        <taxon>Burkholderiales</taxon>
        <taxon>Comamonadaceae</taxon>
        <taxon>Paracidovorax</taxon>
    </lineage>
</organism>
<name>A0A1H0WRK7_9BURK</name>
<dbReference type="OrthoDB" id="5439087at2"/>
<reference evidence="2" key="1">
    <citation type="submission" date="2016-10" db="EMBL/GenBank/DDBJ databases">
        <authorList>
            <person name="Varghese N."/>
            <person name="Submissions S."/>
        </authorList>
    </citation>
    <scope>NUCLEOTIDE SEQUENCE [LARGE SCALE GENOMIC DNA]</scope>
    <source>
        <strain evidence="2">DSM 17101</strain>
    </source>
</reference>
<accession>A0A1H0WRK7</accession>
<dbReference type="AlphaFoldDB" id="A0A1H0WRK7"/>
<protein>
    <submittedName>
        <fullName evidence="1">Uncharacterized protein</fullName>
    </submittedName>
</protein>
<dbReference type="RefSeq" id="WP_143016009.1">
    <property type="nucleotide sequence ID" value="NZ_FNJL01000050.1"/>
</dbReference>
<dbReference type="Proteomes" id="UP000199317">
    <property type="component" value="Unassembled WGS sequence"/>
</dbReference>
<evidence type="ECO:0000313" key="1">
    <source>
        <dbReference type="EMBL" id="SDP93337.1"/>
    </source>
</evidence>